<dbReference type="AlphaFoldDB" id="A0A378U1E6"/>
<evidence type="ECO:0000313" key="2">
    <source>
        <dbReference type="EMBL" id="STZ68003.1"/>
    </source>
</evidence>
<name>A0A378U1E6_NEIEL</name>
<dbReference type="EMBL" id="UGQW01000002">
    <property type="protein sequence ID" value="STZ68003.1"/>
    <property type="molecule type" value="Genomic_DNA"/>
</dbReference>
<evidence type="ECO:0000313" key="3">
    <source>
        <dbReference type="Proteomes" id="UP000254927"/>
    </source>
</evidence>
<feature type="chain" id="PRO_5016920267" evidence="1">
    <location>
        <begin position="22"/>
        <end position="314"/>
    </location>
</feature>
<evidence type="ECO:0000256" key="1">
    <source>
        <dbReference type="SAM" id="SignalP"/>
    </source>
</evidence>
<organism evidence="2 3">
    <name type="scientific">Neisseria elongata</name>
    <dbReference type="NCBI Taxonomy" id="495"/>
    <lineage>
        <taxon>Bacteria</taxon>
        <taxon>Pseudomonadati</taxon>
        <taxon>Pseudomonadota</taxon>
        <taxon>Betaproteobacteria</taxon>
        <taxon>Neisseriales</taxon>
        <taxon>Neisseriaceae</taxon>
        <taxon>Neisseria</taxon>
    </lineage>
</organism>
<protein>
    <submittedName>
        <fullName evidence="2">Uncharacterized protein</fullName>
    </submittedName>
</protein>
<accession>A0A378U1E6</accession>
<keyword evidence="1" id="KW-0732">Signal</keyword>
<dbReference type="RefSeq" id="WP_074895489.1">
    <property type="nucleotide sequence ID" value="NZ_CP031252.1"/>
</dbReference>
<feature type="signal peptide" evidence="1">
    <location>
        <begin position="1"/>
        <end position="21"/>
    </location>
</feature>
<proteinExistence type="predicted"/>
<dbReference type="Proteomes" id="UP000254927">
    <property type="component" value="Unassembled WGS sequence"/>
</dbReference>
<gene>
    <name evidence="2" type="ORF">NCTC10660_01502</name>
</gene>
<sequence>MNKTGLFLSLAFFAATPLSTAETSHSSGKGRTQVKNTEIMQRHTKQTDGKPLADGFGSLSRQDARVREILSLVAPDADVEKLNMMSLRPWKNGLQVALVCLNKHPLGDFYRENPNHYAQCGADSGNPVAQMTLAVLTKDASGKFALAATPYTERYEYEEKDEFYPSPKPAMEGKRQFVVQIPDGGLQIVLPARLDFAAYRLNDKTDAFGLRLQNTVGYAGGGSLEEFMVLFAVIEGRLKPVLNANTFTLENIAGSWNKDGTRQHDVYTDTYILKMSPQQHNGFYDIIWRVKGMKNGERKVYRWDVEKQEYGSLE</sequence>
<reference evidence="2 3" key="1">
    <citation type="submission" date="2018-06" db="EMBL/GenBank/DDBJ databases">
        <authorList>
            <consortium name="Pathogen Informatics"/>
            <person name="Doyle S."/>
        </authorList>
    </citation>
    <scope>NUCLEOTIDE SEQUENCE [LARGE SCALE GENOMIC DNA]</scope>
    <source>
        <strain evidence="2 3">NCTC10660</strain>
    </source>
</reference>
<dbReference type="GeneID" id="93352487"/>